<sequence length="259" mass="28494">MAALSLTSSAQSKFLPIRACIILFRCLSPDSHRTPGNSSTHFPLACSSLFFKAVINFRTEISECNAIKLWTIVGYNGVWNSKMADDVFPYELSDILSLMLAYASDSTFEVICGDEQKFLLLRRTGPLIDLGTEGRVCEGSLVQVPHIMVKRAACIWTLCASWDLQAKCMSGGNPSRMACSRCSPVEDVAGARLRTLMIPIAAFFWLSLACAKYFEGVDRSARPPGGLGNRGGAFGQRYEGLRLSAPFLNTWFLHLPMLC</sequence>
<accession>A0A438GIY8</accession>
<evidence type="ECO:0000313" key="2">
    <source>
        <dbReference type="Proteomes" id="UP000288805"/>
    </source>
</evidence>
<dbReference type="Proteomes" id="UP000288805">
    <property type="component" value="Unassembled WGS sequence"/>
</dbReference>
<organism evidence="1 2">
    <name type="scientific">Vitis vinifera</name>
    <name type="common">Grape</name>
    <dbReference type="NCBI Taxonomy" id="29760"/>
    <lineage>
        <taxon>Eukaryota</taxon>
        <taxon>Viridiplantae</taxon>
        <taxon>Streptophyta</taxon>
        <taxon>Embryophyta</taxon>
        <taxon>Tracheophyta</taxon>
        <taxon>Spermatophyta</taxon>
        <taxon>Magnoliopsida</taxon>
        <taxon>eudicotyledons</taxon>
        <taxon>Gunneridae</taxon>
        <taxon>Pentapetalae</taxon>
        <taxon>rosids</taxon>
        <taxon>Vitales</taxon>
        <taxon>Vitaceae</taxon>
        <taxon>Viteae</taxon>
        <taxon>Vitis</taxon>
    </lineage>
</organism>
<gene>
    <name evidence="1" type="ORF">CK203_061826</name>
</gene>
<dbReference type="AlphaFoldDB" id="A0A438GIY8"/>
<protein>
    <submittedName>
        <fullName evidence="1">Uncharacterized protein</fullName>
    </submittedName>
</protein>
<proteinExistence type="predicted"/>
<comment type="caution">
    <text evidence="1">The sequence shown here is derived from an EMBL/GenBank/DDBJ whole genome shotgun (WGS) entry which is preliminary data.</text>
</comment>
<reference evidence="1 2" key="1">
    <citation type="journal article" date="2018" name="PLoS Genet.">
        <title>Population sequencing reveals clonal diversity and ancestral inbreeding in the grapevine cultivar Chardonnay.</title>
        <authorList>
            <person name="Roach M.J."/>
            <person name="Johnson D.L."/>
            <person name="Bohlmann J."/>
            <person name="van Vuuren H.J."/>
            <person name="Jones S.J."/>
            <person name="Pretorius I.S."/>
            <person name="Schmidt S.A."/>
            <person name="Borneman A.R."/>
        </authorList>
    </citation>
    <scope>NUCLEOTIDE SEQUENCE [LARGE SCALE GENOMIC DNA]</scope>
    <source>
        <strain evidence="2">cv. Chardonnay</strain>
        <tissue evidence="1">Leaf</tissue>
    </source>
</reference>
<evidence type="ECO:0000313" key="1">
    <source>
        <dbReference type="EMBL" id="RVW72179.1"/>
    </source>
</evidence>
<name>A0A438GIY8_VITVI</name>
<dbReference type="EMBL" id="QGNW01000421">
    <property type="protein sequence ID" value="RVW72179.1"/>
    <property type="molecule type" value="Genomic_DNA"/>
</dbReference>